<evidence type="ECO:0000313" key="6">
    <source>
        <dbReference type="Proteomes" id="UP001223520"/>
    </source>
</evidence>
<reference evidence="5 6" key="1">
    <citation type="journal article" date="2023" name="Limnol Oceanogr Lett">
        <title>Environmental adaptations by the intertidal Antarctic cyanobacterium Halotia branconii CENA392 as revealed using long-read genome sequencing.</title>
        <authorList>
            <person name="Dextro R.B."/>
            <person name="Delbaje E."/>
            <person name="Freitas P.N.N."/>
            <person name="Geraldes V."/>
            <person name="Pinto E."/>
            <person name="Long P.F."/>
            <person name="Fiore M.F."/>
        </authorList>
    </citation>
    <scope>NUCLEOTIDE SEQUENCE [LARGE SCALE GENOMIC DNA]</scope>
    <source>
        <strain evidence="5 6">CENA392</strain>
    </source>
</reference>
<dbReference type="InterPro" id="IPR050109">
    <property type="entry name" value="HTH-type_TetR-like_transc_reg"/>
</dbReference>
<dbReference type="PRINTS" id="PR00455">
    <property type="entry name" value="HTHTETR"/>
</dbReference>
<dbReference type="Pfam" id="PF17938">
    <property type="entry name" value="TetR_C_29"/>
    <property type="match status" value="1"/>
</dbReference>
<keyword evidence="6" id="KW-1185">Reference proteome</keyword>
<feature type="domain" description="HTH tetR-type" evidence="4">
    <location>
        <begin position="21"/>
        <end position="81"/>
    </location>
</feature>
<dbReference type="Proteomes" id="UP001223520">
    <property type="component" value="Chromosome"/>
</dbReference>
<dbReference type="PANTHER" id="PTHR30328:SF54">
    <property type="entry name" value="HTH-TYPE TRANSCRIPTIONAL REPRESSOR SCO4008"/>
    <property type="match status" value="1"/>
</dbReference>
<dbReference type="PROSITE" id="PS50977">
    <property type="entry name" value="HTH_TETR_2"/>
    <property type="match status" value="1"/>
</dbReference>
<dbReference type="InterPro" id="IPR009057">
    <property type="entry name" value="Homeodomain-like_sf"/>
</dbReference>
<dbReference type="InterPro" id="IPR036271">
    <property type="entry name" value="Tet_transcr_reg_TetR-rel_C_sf"/>
</dbReference>
<evidence type="ECO:0000256" key="1">
    <source>
        <dbReference type="ARBA" id="ARBA00023125"/>
    </source>
</evidence>
<proteinExistence type="predicted"/>
<gene>
    <name evidence="5" type="ORF">QI031_01950</name>
</gene>
<feature type="DNA-binding region" description="H-T-H motif" evidence="2">
    <location>
        <begin position="44"/>
        <end position="63"/>
    </location>
</feature>
<dbReference type="EMBL" id="CP124543">
    <property type="protein sequence ID" value="WGV26301.1"/>
    <property type="molecule type" value="Genomic_DNA"/>
</dbReference>
<accession>A0AAJ6NTM4</accession>
<keyword evidence="1 2" id="KW-0238">DNA-binding</keyword>
<dbReference type="AlphaFoldDB" id="A0AAJ6NTM4"/>
<feature type="region of interest" description="Disordered" evidence="3">
    <location>
        <begin position="1"/>
        <end position="22"/>
    </location>
</feature>
<dbReference type="PANTHER" id="PTHR30328">
    <property type="entry name" value="TRANSCRIPTIONAL REPRESSOR"/>
    <property type="match status" value="1"/>
</dbReference>
<dbReference type="SUPFAM" id="SSF46689">
    <property type="entry name" value="Homeodomain-like"/>
    <property type="match status" value="1"/>
</dbReference>
<evidence type="ECO:0000313" key="5">
    <source>
        <dbReference type="EMBL" id="WGV26301.1"/>
    </source>
</evidence>
<dbReference type="SUPFAM" id="SSF48498">
    <property type="entry name" value="Tetracyclin repressor-like, C-terminal domain"/>
    <property type="match status" value="1"/>
</dbReference>
<sequence>MGRSIQSKLSSKKPRQVRDAEATKKQILDAAEAEFAKNGLNGARTEAIAKGAGVTTAMIYYYFESKEGLYQAVLQRPALEMHEGFEQLNLDQFPPEEALKILVKEAIAYEAAHPYRGMLWFQEANQNQGKYFKLGNWQENFAYLIKILERGMLEGCFRQIDPFLTTLHIIGICNLYFNAYENIKHTRPDLQLLSPEMIEQHTQAAINFILAGVRNNSNAVRNS</sequence>
<dbReference type="InterPro" id="IPR041474">
    <property type="entry name" value="NicS_C"/>
</dbReference>
<evidence type="ECO:0000259" key="4">
    <source>
        <dbReference type="PROSITE" id="PS50977"/>
    </source>
</evidence>
<dbReference type="InterPro" id="IPR001647">
    <property type="entry name" value="HTH_TetR"/>
</dbReference>
<dbReference type="KEGG" id="hbq:QI031_01950"/>
<protein>
    <submittedName>
        <fullName evidence="5">TetR/AcrR family transcriptional regulator</fullName>
    </submittedName>
</protein>
<evidence type="ECO:0000256" key="2">
    <source>
        <dbReference type="PROSITE-ProRule" id="PRU00335"/>
    </source>
</evidence>
<organism evidence="5 6">
    <name type="scientific">Halotia branconii CENA392</name>
    <dbReference type="NCBI Taxonomy" id="1539056"/>
    <lineage>
        <taxon>Bacteria</taxon>
        <taxon>Bacillati</taxon>
        <taxon>Cyanobacteriota</taxon>
        <taxon>Cyanophyceae</taxon>
        <taxon>Nostocales</taxon>
        <taxon>Nodulariaceae</taxon>
        <taxon>Halotia</taxon>
    </lineage>
</organism>
<name>A0AAJ6NTM4_9CYAN</name>
<dbReference type="GO" id="GO:0006355">
    <property type="term" value="P:regulation of DNA-templated transcription"/>
    <property type="evidence" value="ECO:0007669"/>
    <property type="project" value="UniProtKB-ARBA"/>
</dbReference>
<evidence type="ECO:0000256" key="3">
    <source>
        <dbReference type="SAM" id="MobiDB-lite"/>
    </source>
</evidence>
<dbReference type="RefSeq" id="WP_281483555.1">
    <property type="nucleotide sequence ID" value="NZ_CP124543.1"/>
</dbReference>
<dbReference type="Gene3D" id="1.10.357.10">
    <property type="entry name" value="Tetracycline Repressor, domain 2"/>
    <property type="match status" value="1"/>
</dbReference>
<dbReference type="GO" id="GO:0003677">
    <property type="term" value="F:DNA binding"/>
    <property type="evidence" value="ECO:0007669"/>
    <property type="project" value="UniProtKB-UniRule"/>
</dbReference>
<dbReference type="Pfam" id="PF00440">
    <property type="entry name" value="TetR_N"/>
    <property type="match status" value="1"/>
</dbReference>